<keyword evidence="1" id="KW-0862">Zinc</keyword>
<dbReference type="AlphaFoldDB" id="A0A7R9GYK6"/>
<reference evidence="4" key="1">
    <citation type="submission" date="2020-11" db="EMBL/GenBank/DDBJ databases">
        <authorList>
            <person name="Tran Van P."/>
        </authorList>
    </citation>
    <scope>NUCLEOTIDE SEQUENCE</scope>
</reference>
<evidence type="ECO:0000313" key="4">
    <source>
        <dbReference type="EMBL" id="CAD7402214.1"/>
    </source>
</evidence>
<feature type="compositionally biased region" description="Basic and acidic residues" evidence="2">
    <location>
        <begin position="793"/>
        <end position="812"/>
    </location>
</feature>
<dbReference type="PROSITE" id="PS00028">
    <property type="entry name" value="ZINC_FINGER_C2H2_1"/>
    <property type="match status" value="1"/>
</dbReference>
<feature type="compositionally biased region" description="Basic and acidic residues" evidence="2">
    <location>
        <begin position="62"/>
        <end position="74"/>
    </location>
</feature>
<dbReference type="GO" id="GO:0008270">
    <property type="term" value="F:zinc ion binding"/>
    <property type="evidence" value="ECO:0007669"/>
    <property type="project" value="UniProtKB-KW"/>
</dbReference>
<dbReference type="PROSITE" id="PS50157">
    <property type="entry name" value="ZINC_FINGER_C2H2_2"/>
    <property type="match status" value="1"/>
</dbReference>
<feature type="compositionally biased region" description="Basic residues" evidence="2">
    <location>
        <begin position="638"/>
        <end position="648"/>
    </location>
</feature>
<feature type="region of interest" description="Disordered" evidence="2">
    <location>
        <begin position="46"/>
        <end position="74"/>
    </location>
</feature>
<feature type="region of interest" description="Disordered" evidence="2">
    <location>
        <begin position="785"/>
        <end position="812"/>
    </location>
</feature>
<feature type="region of interest" description="Disordered" evidence="2">
    <location>
        <begin position="631"/>
        <end position="655"/>
    </location>
</feature>
<feature type="region of interest" description="Disordered" evidence="2">
    <location>
        <begin position="346"/>
        <end position="367"/>
    </location>
</feature>
<feature type="compositionally biased region" description="Basic and acidic residues" evidence="2">
    <location>
        <begin position="731"/>
        <end position="744"/>
    </location>
</feature>
<feature type="compositionally biased region" description="Polar residues" evidence="2">
    <location>
        <begin position="699"/>
        <end position="712"/>
    </location>
</feature>
<feature type="compositionally biased region" description="Basic and acidic residues" evidence="2">
    <location>
        <begin position="356"/>
        <end position="367"/>
    </location>
</feature>
<protein>
    <recommendedName>
        <fullName evidence="3">C2H2-type domain-containing protein</fullName>
    </recommendedName>
</protein>
<name>A0A7R9GYK6_TIMPO</name>
<feature type="region of interest" description="Disordered" evidence="2">
    <location>
        <begin position="505"/>
        <end position="542"/>
    </location>
</feature>
<evidence type="ECO:0000259" key="3">
    <source>
        <dbReference type="PROSITE" id="PS50157"/>
    </source>
</evidence>
<feature type="compositionally biased region" description="Polar residues" evidence="2">
    <location>
        <begin position="959"/>
        <end position="983"/>
    </location>
</feature>
<feature type="compositionally biased region" description="Basic residues" evidence="2">
    <location>
        <begin position="745"/>
        <end position="760"/>
    </location>
</feature>
<keyword evidence="1" id="KW-0863">Zinc-finger</keyword>
<evidence type="ECO:0000256" key="2">
    <source>
        <dbReference type="SAM" id="MobiDB-lite"/>
    </source>
</evidence>
<gene>
    <name evidence="4" type="ORF">TPSB3V08_LOCUS3477</name>
</gene>
<sequence>MAGNPSKPRGDEDVVCVPEIDIKQEDEDDLDEEQNSLRIYITEEEDLTDLIKSEPSMSEPSADEKDAEAYREGPRRCRRRHRRKKCTLTEDQPDQLPDPIIRSRRKRTVRLVKPYSCDLCVASFKTRKELKAHEVEHFDERFSDLKEPKPRPCKKKKTFKALTRKLKYYPTFCGKYLTNCRADSRQVSKRRVANNTKIKSISENSSTVDETIESVISDFNLSVVSGTKQTEQVKSWVRSKRVSSVSDNFDIRVESGTEKAQQVETPLRIKRKIVPNRKYASEWYTTDSDFDFDCLVKRGSIEPALGEITSNMMAISVIITPDDVHKTESVVNNMENWTPKVITKPLTMSHNKHRKQDSAKRERDSNPKIKIPELNQKKDVIRTRPRTKNVYRVRPRANDVSPALFPSIPLEKTLVAPASAAVKGKPINVVLEIPVKNTCQMQTHNIEMINSEDAYRIVLKGRGEQNEENNKDQVQLPVVRRNMKTGEEVTVARISILESTAITEDATSENHHRHPCATDNVAWNSTPGVDGKPVRKRKKKKSKEFNYSEMGNESVEIGTTKQRSLNDSTNFESDINENTVIRDDHVRECNTTDLERLNMSLCNLNNLNQSPILKKEGSPLYEATQSDKIGRKLANAKTKSKGRKHKKAQSPSVSHVDSTFISKSVTNHVFETGMNENCTSSKNEVEQTLTSYESTDMSLTSQNDFNQPTIPNSELLPSYKRTGEPAPLNSEARKNSLADNEEIKPRKRKRKRVHSKKSKRLHGLSLAETISLLSKETVDPENLIKSQELSPRASDHKHIRFSDSTRDEEKENNIEASLESSDMTHMQICTSLTSNNIASAAKSSRLINKSHNLVSNLEEPLDQSNMSLCTEKGFFTVNSGSVSPKPLYRARSLPSGNHLEPEVPARLGGNLESKWDITYPAPTRPTNQGTETFGNLLSLRHNSTPCVFKRKQPKRESAQNDGTKTVSPADQLQETVSSNQDATVQPMPENSHISEDESNLPVFTGVPKKNDHFIFKKLVLTEACIPRLSADITAIVQEYFPSTSEVELKILSKWDSTTDILGCGLGERGYIVNNSSEYIL</sequence>
<feature type="domain" description="C2H2-type" evidence="3">
    <location>
        <begin position="115"/>
        <end position="142"/>
    </location>
</feature>
<organism evidence="4">
    <name type="scientific">Timema poppense</name>
    <name type="common">Walking stick</name>
    <dbReference type="NCBI Taxonomy" id="170557"/>
    <lineage>
        <taxon>Eukaryota</taxon>
        <taxon>Metazoa</taxon>
        <taxon>Ecdysozoa</taxon>
        <taxon>Arthropoda</taxon>
        <taxon>Hexapoda</taxon>
        <taxon>Insecta</taxon>
        <taxon>Pterygota</taxon>
        <taxon>Neoptera</taxon>
        <taxon>Polyneoptera</taxon>
        <taxon>Phasmatodea</taxon>
        <taxon>Timematodea</taxon>
        <taxon>Timematoidea</taxon>
        <taxon>Timematidae</taxon>
        <taxon>Timema</taxon>
    </lineage>
</organism>
<dbReference type="EMBL" id="OD001523">
    <property type="protein sequence ID" value="CAD7402214.1"/>
    <property type="molecule type" value="Genomic_DNA"/>
</dbReference>
<evidence type="ECO:0000256" key="1">
    <source>
        <dbReference type="PROSITE-ProRule" id="PRU00042"/>
    </source>
</evidence>
<feature type="region of interest" description="Disordered" evidence="2">
    <location>
        <begin position="950"/>
        <end position="999"/>
    </location>
</feature>
<dbReference type="InterPro" id="IPR013087">
    <property type="entry name" value="Znf_C2H2_type"/>
</dbReference>
<proteinExistence type="predicted"/>
<accession>A0A7R9GYK6</accession>
<feature type="region of interest" description="Disordered" evidence="2">
    <location>
        <begin position="699"/>
        <end position="760"/>
    </location>
</feature>
<keyword evidence="1" id="KW-0479">Metal-binding</keyword>